<dbReference type="EMBL" id="JMQN01000048">
    <property type="protein sequence ID" value="KEA62428.1"/>
    <property type="molecule type" value="Genomic_DNA"/>
</dbReference>
<evidence type="ECO:0000313" key="1">
    <source>
        <dbReference type="EMBL" id="KEA62428.1"/>
    </source>
</evidence>
<dbReference type="OrthoDB" id="6119201at2"/>
<dbReference type="STRING" id="1232683.ADIMK_3319"/>
<dbReference type="eggNOG" id="ENOG5031UZZ">
    <property type="taxonomic scope" value="Bacteria"/>
</dbReference>
<dbReference type="Proteomes" id="UP000028252">
    <property type="component" value="Unassembled WGS sequence"/>
</dbReference>
<dbReference type="PATRIC" id="fig|1232683.4.peg.3265"/>
<keyword evidence="2" id="KW-1185">Reference proteome</keyword>
<evidence type="ECO:0000313" key="2">
    <source>
        <dbReference type="Proteomes" id="UP000028252"/>
    </source>
</evidence>
<sequence length="158" mass="17844">MFKKILLVLLVVALLGSGYLWLNKDSFLSEFNQERAEEAQRFRNEGLEYGRSHDQQACLDKALEEFDTQCSGFSCTVRYGKFLNACLETAAQKAGFCDGVPPYREEKTEEDKSWARESCWARDVRGEGCRLLMRQQQFFCQNPDSDAATGSASATGQP</sequence>
<name>A0A081FV73_9GAMM</name>
<proteinExistence type="predicted"/>
<comment type="caution">
    <text evidence="1">The sequence shown here is derived from an EMBL/GenBank/DDBJ whole genome shotgun (WGS) entry which is preliminary data.</text>
</comment>
<protein>
    <submittedName>
        <fullName evidence="1">Uncharacterized protein</fullName>
    </submittedName>
</protein>
<dbReference type="AlphaFoldDB" id="A0A081FV73"/>
<accession>A0A081FV73</accession>
<dbReference type="RefSeq" id="WP_036190650.1">
    <property type="nucleotide sequence ID" value="NZ_JMQN01000048.1"/>
</dbReference>
<organism evidence="1 2">
    <name type="scientific">Marinobacterium lacunae</name>
    <dbReference type="NCBI Taxonomy" id="1232683"/>
    <lineage>
        <taxon>Bacteria</taxon>
        <taxon>Pseudomonadati</taxon>
        <taxon>Pseudomonadota</taxon>
        <taxon>Gammaproteobacteria</taxon>
        <taxon>Oceanospirillales</taxon>
        <taxon>Oceanospirillaceae</taxon>
        <taxon>Marinobacterium</taxon>
    </lineage>
</organism>
<gene>
    <name evidence="1" type="ORF">ADIMK_3319</name>
</gene>
<reference evidence="1 2" key="1">
    <citation type="submission" date="2014-04" db="EMBL/GenBank/DDBJ databases">
        <title>Marinobacterium kochiensis sp. nov., isolated from sediment sample collected from Kochi backwaters in Kerala, India.</title>
        <authorList>
            <person name="Singh A."/>
            <person name="Pinnaka A.K."/>
        </authorList>
    </citation>
    <scope>NUCLEOTIDE SEQUENCE [LARGE SCALE GENOMIC DNA]</scope>
    <source>
        <strain evidence="1 2">AK27</strain>
    </source>
</reference>